<reference evidence="1 2" key="1">
    <citation type="submission" date="2017-09" db="EMBL/GenBank/DDBJ databases">
        <title>Depth-based differentiation of microbial function through sediment-hosted aquifers and enrichment of novel symbionts in the deep terrestrial subsurface.</title>
        <authorList>
            <person name="Probst A.J."/>
            <person name="Ladd B."/>
            <person name="Jarett J.K."/>
            <person name="Geller-Mcgrath D.E."/>
            <person name="Sieber C.M."/>
            <person name="Emerson J.B."/>
            <person name="Anantharaman K."/>
            <person name="Thomas B.C."/>
            <person name="Malmstrom R."/>
            <person name="Stieglmeier M."/>
            <person name="Klingl A."/>
            <person name="Woyke T."/>
            <person name="Ryan C.M."/>
            <person name="Banfield J.F."/>
        </authorList>
    </citation>
    <scope>NUCLEOTIDE SEQUENCE [LARGE SCALE GENOMIC DNA]</scope>
    <source>
        <strain evidence="1">CG11_big_fil_rev_8_21_14_0_20_46_11</strain>
    </source>
</reference>
<gene>
    <name evidence="1" type="ORF">COV91_03020</name>
</gene>
<proteinExistence type="predicted"/>
<dbReference type="AlphaFoldDB" id="A0A2H0KBR5"/>
<protein>
    <submittedName>
        <fullName evidence="1">Uncharacterized protein</fullName>
    </submittedName>
</protein>
<comment type="caution">
    <text evidence="1">The sequence shown here is derived from an EMBL/GenBank/DDBJ whole genome shotgun (WGS) entry which is preliminary data.</text>
</comment>
<organism evidence="1 2">
    <name type="scientific">Candidatus Taylorbacteria bacterium CG11_big_fil_rev_8_21_14_0_20_46_11</name>
    <dbReference type="NCBI Taxonomy" id="1975025"/>
    <lineage>
        <taxon>Bacteria</taxon>
        <taxon>Candidatus Tayloriibacteriota</taxon>
    </lineage>
</organism>
<dbReference type="Proteomes" id="UP000229342">
    <property type="component" value="Unassembled WGS sequence"/>
</dbReference>
<dbReference type="EMBL" id="PCVG01000036">
    <property type="protein sequence ID" value="PIQ68665.1"/>
    <property type="molecule type" value="Genomic_DNA"/>
</dbReference>
<accession>A0A2H0KBR5</accession>
<name>A0A2H0KBR5_9BACT</name>
<sequence length="115" mass="13013">MKSIESAPEEPHIAEDVGTKIRDLLDGPPSNNYVTRQIQLIIEKFVVEYPEDILDNKKLNELGLQWAESPLSNAFNKITEDPRFKSHPRFSGNVANITLENVQAYVKTGIDSLFN</sequence>
<evidence type="ECO:0000313" key="1">
    <source>
        <dbReference type="EMBL" id="PIQ68665.1"/>
    </source>
</evidence>
<evidence type="ECO:0000313" key="2">
    <source>
        <dbReference type="Proteomes" id="UP000229342"/>
    </source>
</evidence>